<reference evidence="2" key="1">
    <citation type="journal article" date="2023" name="Mol. Phylogenet. Evol.">
        <title>Genome-scale phylogeny and comparative genomics of the fungal order Sordariales.</title>
        <authorList>
            <person name="Hensen N."/>
            <person name="Bonometti L."/>
            <person name="Westerberg I."/>
            <person name="Brannstrom I.O."/>
            <person name="Guillou S."/>
            <person name="Cros-Aarteil S."/>
            <person name="Calhoun S."/>
            <person name="Haridas S."/>
            <person name="Kuo A."/>
            <person name="Mondo S."/>
            <person name="Pangilinan J."/>
            <person name="Riley R."/>
            <person name="LaButti K."/>
            <person name="Andreopoulos B."/>
            <person name="Lipzen A."/>
            <person name="Chen C."/>
            <person name="Yan M."/>
            <person name="Daum C."/>
            <person name="Ng V."/>
            <person name="Clum A."/>
            <person name="Steindorff A."/>
            <person name="Ohm R.A."/>
            <person name="Martin F."/>
            <person name="Silar P."/>
            <person name="Natvig D.O."/>
            <person name="Lalanne C."/>
            <person name="Gautier V."/>
            <person name="Ament-Velasquez S.L."/>
            <person name="Kruys A."/>
            <person name="Hutchinson M.I."/>
            <person name="Powell A.J."/>
            <person name="Barry K."/>
            <person name="Miller A.N."/>
            <person name="Grigoriev I.V."/>
            <person name="Debuchy R."/>
            <person name="Gladieux P."/>
            <person name="Hiltunen Thoren M."/>
            <person name="Johannesson H."/>
        </authorList>
    </citation>
    <scope>NUCLEOTIDE SEQUENCE</scope>
    <source>
        <strain evidence="2">FGSC 1904</strain>
    </source>
</reference>
<dbReference type="Gene3D" id="3.90.210.10">
    <property type="entry name" value="Heat-Labile Enterotoxin, subunit A"/>
    <property type="match status" value="1"/>
</dbReference>
<dbReference type="SUPFAM" id="SSF56399">
    <property type="entry name" value="ADP-ribosylation"/>
    <property type="match status" value="1"/>
</dbReference>
<feature type="domain" description="DUF7587" evidence="1">
    <location>
        <begin position="19"/>
        <end position="141"/>
    </location>
</feature>
<dbReference type="PANTHER" id="PTHR40781">
    <property type="match status" value="1"/>
</dbReference>
<name>A0AAE0UEL7_SORBR</name>
<proteinExistence type="predicted"/>
<protein>
    <recommendedName>
        <fullName evidence="1">DUF7587 domain-containing protein</fullName>
    </recommendedName>
</protein>
<dbReference type="EMBL" id="JAUTDP010000002">
    <property type="protein sequence ID" value="KAK3401406.1"/>
    <property type="molecule type" value="Genomic_DNA"/>
</dbReference>
<reference evidence="2" key="2">
    <citation type="submission" date="2023-07" db="EMBL/GenBank/DDBJ databases">
        <authorList>
            <consortium name="Lawrence Berkeley National Laboratory"/>
            <person name="Haridas S."/>
            <person name="Hensen N."/>
            <person name="Bonometti L."/>
            <person name="Westerberg I."/>
            <person name="Brannstrom I.O."/>
            <person name="Guillou S."/>
            <person name="Cros-Aarteil S."/>
            <person name="Calhoun S."/>
            <person name="Kuo A."/>
            <person name="Mondo S."/>
            <person name="Pangilinan J."/>
            <person name="Riley R."/>
            <person name="LaButti K."/>
            <person name="Andreopoulos B."/>
            <person name="Lipzen A."/>
            <person name="Chen C."/>
            <person name="Yanf M."/>
            <person name="Daum C."/>
            <person name="Ng V."/>
            <person name="Clum A."/>
            <person name="Steindorff A."/>
            <person name="Ohm R."/>
            <person name="Martin F."/>
            <person name="Silar P."/>
            <person name="Natvig D."/>
            <person name="Lalanne C."/>
            <person name="Gautier V."/>
            <person name="Ament-velasquez S.L."/>
            <person name="Kruys A."/>
            <person name="Hutchinson M.I."/>
            <person name="Powell A.J."/>
            <person name="Barry K."/>
            <person name="Miller A.N."/>
            <person name="Grigoriev I.V."/>
            <person name="Debuchy R."/>
            <person name="Gladieux P."/>
            <person name="Thoren M.H."/>
            <person name="Johannesson H."/>
        </authorList>
    </citation>
    <scope>NUCLEOTIDE SEQUENCE</scope>
    <source>
        <strain evidence="2">FGSC 1904</strain>
    </source>
</reference>
<dbReference type="AlphaFoldDB" id="A0AAE0UEL7"/>
<evidence type="ECO:0000313" key="2">
    <source>
        <dbReference type="EMBL" id="KAK3401406.1"/>
    </source>
</evidence>
<dbReference type="InterPro" id="IPR056009">
    <property type="entry name" value="DUF7587"/>
</dbReference>
<dbReference type="Proteomes" id="UP001281003">
    <property type="component" value="Unassembled WGS sequence"/>
</dbReference>
<keyword evidence="3" id="KW-1185">Reference proteome</keyword>
<accession>A0AAE0UEL7</accession>
<dbReference type="PANTHER" id="PTHR40781:SF1">
    <property type="match status" value="1"/>
</dbReference>
<evidence type="ECO:0000313" key="3">
    <source>
        <dbReference type="Proteomes" id="UP001281003"/>
    </source>
</evidence>
<organism evidence="2 3">
    <name type="scientific">Sordaria brevicollis</name>
    <dbReference type="NCBI Taxonomy" id="83679"/>
    <lineage>
        <taxon>Eukaryota</taxon>
        <taxon>Fungi</taxon>
        <taxon>Dikarya</taxon>
        <taxon>Ascomycota</taxon>
        <taxon>Pezizomycotina</taxon>
        <taxon>Sordariomycetes</taxon>
        <taxon>Sordariomycetidae</taxon>
        <taxon>Sordariales</taxon>
        <taxon>Sordariaceae</taxon>
        <taxon>Sordaria</taxon>
    </lineage>
</organism>
<gene>
    <name evidence="2" type="ORF">B0T20DRAFT_114419</name>
</gene>
<comment type="caution">
    <text evidence="2">The sequence shown here is derived from an EMBL/GenBank/DDBJ whole genome shotgun (WGS) entry which is preliminary data.</text>
</comment>
<evidence type="ECO:0000259" key="1">
    <source>
        <dbReference type="Pfam" id="PF24494"/>
    </source>
</evidence>
<sequence>MAPQISPTIGHYTIPPWDLPPSLYFVEHGQSQACRNGNGDFEAADLWSPLRGPLHLHERVSQHVNWANRNPSPFISTFADYRHALNWAWQRRRPIRIYEIDTSSLDDDYPWVFYASDFTRNCFESEFLFLHTIPGHAIAGTTYVGPPARINRQTQRPRGYC</sequence>
<dbReference type="Pfam" id="PF24494">
    <property type="entry name" value="DUF7587"/>
    <property type="match status" value="1"/>
</dbReference>